<organism evidence="1 2">
    <name type="scientific">Benzoatithermus flavus</name>
    <dbReference type="NCBI Taxonomy" id="3108223"/>
    <lineage>
        <taxon>Bacteria</taxon>
        <taxon>Pseudomonadati</taxon>
        <taxon>Pseudomonadota</taxon>
        <taxon>Alphaproteobacteria</taxon>
        <taxon>Geminicoccales</taxon>
        <taxon>Geminicoccaceae</taxon>
        <taxon>Benzoatithermus</taxon>
    </lineage>
</organism>
<protein>
    <recommendedName>
        <fullName evidence="3">YgiT-type zinc finger domain-containing protein</fullName>
    </recommendedName>
</protein>
<keyword evidence="2" id="KW-1185">Reference proteome</keyword>
<dbReference type="RefSeq" id="WP_418158490.1">
    <property type="nucleotide sequence ID" value="NZ_JBBLZC010000004.1"/>
</dbReference>
<evidence type="ECO:0000313" key="2">
    <source>
        <dbReference type="Proteomes" id="UP001375743"/>
    </source>
</evidence>
<proteinExistence type="predicted"/>
<reference evidence="1 2" key="1">
    <citation type="submission" date="2024-01" db="EMBL/GenBank/DDBJ databases">
        <title>Multi-omics insights into the function and evolution of sodium benzoate biodegradation pathways in Benzoatithermus flavus gen. nov., sp. nov. from hot spring.</title>
        <authorList>
            <person name="Hu C.-J."/>
            <person name="Li W.-J."/>
        </authorList>
    </citation>
    <scope>NUCLEOTIDE SEQUENCE [LARGE SCALE GENOMIC DNA]</scope>
    <source>
        <strain evidence="1 2">SYSU G07066</strain>
    </source>
</reference>
<accession>A0ABU8XN70</accession>
<dbReference type="EMBL" id="JBBLZC010000004">
    <property type="protein sequence ID" value="MEK0082641.1"/>
    <property type="molecule type" value="Genomic_DNA"/>
</dbReference>
<evidence type="ECO:0008006" key="3">
    <source>
        <dbReference type="Google" id="ProtNLM"/>
    </source>
</evidence>
<sequence>MTLTHACPICAAPAEPMMLPVSVRRAGRTVFRLEVPAWHCSECGYVDVEDATRESVIATLEEHTRPGDDIVFALEEA</sequence>
<gene>
    <name evidence="1" type="ORF">U1T56_05730</name>
</gene>
<evidence type="ECO:0000313" key="1">
    <source>
        <dbReference type="EMBL" id="MEK0082641.1"/>
    </source>
</evidence>
<name>A0ABU8XN70_9PROT</name>
<dbReference type="Proteomes" id="UP001375743">
    <property type="component" value="Unassembled WGS sequence"/>
</dbReference>
<comment type="caution">
    <text evidence="1">The sequence shown here is derived from an EMBL/GenBank/DDBJ whole genome shotgun (WGS) entry which is preliminary data.</text>
</comment>
<dbReference type="Gene3D" id="3.10.20.860">
    <property type="match status" value="1"/>
</dbReference>